<dbReference type="EMBL" id="PQIB02000005">
    <property type="protein sequence ID" value="RLN17725.1"/>
    <property type="molecule type" value="Genomic_DNA"/>
</dbReference>
<keyword evidence="3" id="KW-1185">Reference proteome</keyword>
<feature type="region of interest" description="Disordered" evidence="1">
    <location>
        <begin position="85"/>
        <end position="112"/>
    </location>
</feature>
<comment type="caution">
    <text evidence="2">The sequence shown here is derived from an EMBL/GenBank/DDBJ whole genome shotgun (WGS) entry which is preliminary data.</text>
</comment>
<dbReference type="PANTHER" id="PTHR45224:SF3">
    <property type="entry name" value="OS11G0506300 PROTEIN"/>
    <property type="match status" value="1"/>
</dbReference>
<dbReference type="OrthoDB" id="676833at2759"/>
<protein>
    <submittedName>
        <fullName evidence="2">Uncharacterized protein</fullName>
    </submittedName>
</protein>
<sequence>MGAVTAPSSMDGSSGGGFPSSSSSMDGFLFLPSPSPAWFDAAGGDPSSPRSWDKDPRPSGGFMGYFGNQPHNFHLVGAPSYNSPLNRPLSANNDASSPPEVETLFGQPYNDNDNVRTERRILWTDEEDLRLMSA</sequence>
<accession>A0A3L6S9N0</accession>
<dbReference type="PANTHER" id="PTHR45224">
    <property type="entry name" value="OS01G0527900 PROTEIN-RELATED"/>
    <property type="match status" value="1"/>
</dbReference>
<proteinExistence type="predicted"/>
<gene>
    <name evidence="2" type="ORF">C2845_PM02G22880</name>
</gene>
<evidence type="ECO:0000313" key="3">
    <source>
        <dbReference type="Proteomes" id="UP000275267"/>
    </source>
</evidence>
<name>A0A3L6S9N0_PANMI</name>
<reference evidence="3" key="1">
    <citation type="journal article" date="2019" name="Nat. Commun.">
        <title>The genome of broomcorn millet.</title>
        <authorList>
            <person name="Zou C."/>
            <person name="Miki D."/>
            <person name="Li D."/>
            <person name="Tang Q."/>
            <person name="Xiao L."/>
            <person name="Rajput S."/>
            <person name="Deng P."/>
            <person name="Jia W."/>
            <person name="Huang R."/>
            <person name="Zhang M."/>
            <person name="Sun Y."/>
            <person name="Hu J."/>
            <person name="Fu X."/>
            <person name="Schnable P.S."/>
            <person name="Li F."/>
            <person name="Zhang H."/>
            <person name="Feng B."/>
            <person name="Zhu X."/>
            <person name="Liu R."/>
            <person name="Schnable J.C."/>
            <person name="Zhu J.-K."/>
            <person name="Zhang H."/>
        </authorList>
    </citation>
    <scope>NUCLEOTIDE SEQUENCE [LARGE SCALE GENOMIC DNA]</scope>
</reference>
<dbReference type="Proteomes" id="UP000275267">
    <property type="component" value="Unassembled WGS sequence"/>
</dbReference>
<evidence type="ECO:0000256" key="1">
    <source>
        <dbReference type="SAM" id="MobiDB-lite"/>
    </source>
</evidence>
<feature type="region of interest" description="Disordered" evidence="1">
    <location>
        <begin position="39"/>
        <end position="64"/>
    </location>
</feature>
<feature type="compositionally biased region" description="Polar residues" evidence="1">
    <location>
        <begin position="85"/>
        <end position="96"/>
    </location>
</feature>
<evidence type="ECO:0000313" key="2">
    <source>
        <dbReference type="EMBL" id="RLN17725.1"/>
    </source>
</evidence>
<feature type="region of interest" description="Disordered" evidence="1">
    <location>
        <begin position="1"/>
        <end position="26"/>
    </location>
</feature>
<organism evidence="2 3">
    <name type="scientific">Panicum miliaceum</name>
    <name type="common">Proso millet</name>
    <name type="synonym">Broomcorn millet</name>
    <dbReference type="NCBI Taxonomy" id="4540"/>
    <lineage>
        <taxon>Eukaryota</taxon>
        <taxon>Viridiplantae</taxon>
        <taxon>Streptophyta</taxon>
        <taxon>Embryophyta</taxon>
        <taxon>Tracheophyta</taxon>
        <taxon>Spermatophyta</taxon>
        <taxon>Magnoliopsida</taxon>
        <taxon>Liliopsida</taxon>
        <taxon>Poales</taxon>
        <taxon>Poaceae</taxon>
        <taxon>PACMAD clade</taxon>
        <taxon>Panicoideae</taxon>
        <taxon>Panicodae</taxon>
        <taxon>Paniceae</taxon>
        <taxon>Panicinae</taxon>
        <taxon>Panicum</taxon>
        <taxon>Panicum sect. Panicum</taxon>
    </lineage>
</organism>
<dbReference type="AlphaFoldDB" id="A0A3L6S9N0"/>